<evidence type="ECO:0000259" key="2">
    <source>
        <dbReference type="Pfam" id="PF13441"/>
    </source>
</evidence>
<accession>A0ABP8LZJ5</accession>
<feature type="domain" description="YMGG-like Gly-zipper" evidence="2">
    <location>
        <begin position="94"/>
        <end position="138"/>
    </location>
</feature>
<evidence type="ECO:0000313" key="3">
    <source>
        <dbReference type="EMBL" id="GAA4438717.1"/>
    </source>
</evidence>
<dbReference type="Proteomes" id="UP001501508">
    <property type="component" value="Unassembled WGS sequence"/>
</dbReference>
<dbReference type="EMBL" id="BAABEY010000020">
    <property type="protein sequence ID" value="GAA4438717.1"/>
    <property type="molecule type" value="Genomic_DNA"/>
</dbReference>
<dbReference type="PROSITE" id="PS51257">
    <property type="entry name" value="PROKAR_LIPOPROTEIN"/>
    <property type="match status" value="1"/>
</dbReference>
<name>A0ABP8LZJ5_9BACT</name>
<comment type="caution">
    <text evidence="3">The sequence shown here is derived from an EMBL/GenBank/DDBJ whole genome shotgun (WGS) entry which is preliminary data.</text>
</comment>
<dbReference type="Pfam" id="PF13441">
    <property type="entry name" value="Gly-zipper_YMGG"/>
    <property type="match status" value="1"/>
</dbReference>
<evidence type="ECO:0000256" key="1">
    <source>
        <dbReference type="SAM" id="MobiDB-lite"/>
    </source>
</evidence>
<keyword evidence="4" id="KW-1185">Reference proteome</keyword>
<protein>
    <recommendedName>
        <fullName evidence="2">YMGG-like Gly-zipper domain-containing protein</fullName>
    </recommendedName>
</protein>
<evidence type="ECO:0000313" key="4">
    <source>
        <dbReference type="Proteomes" id="UP001501508"/>
    </source>
</evidence>
<proteinExistence type="predicted"/>
<dbReference type="InterPro" id="IPR027367">
    <property type="entry name" value="Gly-zipper_YMGG"/>
</dbReference>
<feature type="compositionally biased region" description="Basic and acidic residues" evidence="1">
    <location>
        <begin position="58"/>
        <end position="77"/>
    </location>
</feature>
<feature type="region of interest" description="Disordered" evidence="1">
    <location>
        <begin position="58"/>
        <end position="92"/>
    </location>
</feature>
<dbReference type="RefSeq" id="WP_345028423.1">
    <property type="nucleotide sequence ID" value="NZ_BAABEY010000020.1"/>
</dbReference>
<sequence>MKIVVSLCIAGGVMAACHSNTGKEAELLSAKQATIDSMKIEMAKMAVIDSMRTVMAEREAQRNIEEPDRHNGEENRQDVAVVNTPSQPARRKWNHTAKGAVVGAGTGAVTGAIINKNRAEGAIVGSLIGAGVGAGTGAIVDAQKRKKEGK</sequence>
<reference evidence="4" key="1">
    <citation type="journal article" date="2019" name="Int. J. Syst. Evol. Microbiol.">
        <title>The Global Catalogue of Microorganisms (GCM) 10K type strain sequencing project: providing services to taxonomists for standard genome sequencing and annotation.</title>
        <authorList>
            <consortium name="The Broad Institute Genomics Platform"/>
            <consortium name="The Broad Institute Genome Sequencing Center for Infectious Disease"/>
            <person name="Wu L."/>
            <person name="Ma J."/>
        </authorList>
    </citation>
    <scope>NUCLEOTIDE SEQUENCE [LARGE SCALE GENOMIC DNA]</scope>
    <source>
        <strain evidence="4">JCM 31920</strain>
    </source>
</reference>
<organism evidence="3 4">
    <name type="scientific">Ravibacter arvi</name>
    <dbReference type="NCBI Taxonomy" id="2051041"/>
    <lineage>
        <taxon>Bacteria</taxon>
        <taxon>Pseudomonadati</taxon>
        <taxon>Bacteroidota</taxon>
        <taxon>Cytophagia</taxon>
        <taxon>Cytophagales</taxon>
        <taxon>Spirosomataceae</taxon>
        <taxon>Ravibacter</taxon>
    </lineage>
</organism>
<gene>
    <name evidence="3" type="ORF">GCM10023091_19660</name>
</gene>